<evidence type="ECO:0000313" key="19">
    <source>
        <dbReference type="Proteomes" id="UP000321570"/>
    </source>
</evidence>
<evidence type="ECO:0000256" key="11">
    <source>
        <dbReference type="ARBA" id="ARBA00023128"/>
    </source>
</evidence>
<keyword evidence="8" id="KW-0999">Mitochondrion inner membrane</keyword>
<dbReference type="GO" id="GO:0006120">
    <property type="term" value="P:mitochondrial electron transport, NADH to ubiquinone"/>
    <property type="evidence" value="ECO:0007669"/>
    <property type="project" value="TreeGrafter"/>
</dbReference>
<dbReference type="PANTHER" id="PTHR12485:SF1">
    <property type="entry name" value="NADH DEHYDROGENASE [UBIQUINONE] 1 ALPHA SUBCOMPLEX SUBUNIT 7"/>
    <property type="match status" value="1"/>
</dbReference>
<dbReference type="WBParaSite" id="HDID_0000121401-mRNA-1">
    <property type="protein sequence ID" value="HDID_0000121401-mRNA-1"/>
    <property type="gene ID" value="HDID_0000121401"/>
</dbReference>
<sequence length="112" mass="12953">MASRAKFRLTPFMVKIRDFLLMREYNNALRYGDLMAKRTQPPPDLPPGKAHKLSENYYYDRDLRRSVEPPLEVFSSGPKRLTEGSGQTENLISAKDFTPGLKHNWDATLKRP</sequence>
<evidence type="ECO:0000256" key="3">
    <source>
        <dbReference type="ARBA" id="ARBA00005482"/>
    </source>
</evidence>
<dbReference type="Proteomes" id="UP000274504">
    <property type="component" value="Unassembled WGS sequence"/>
</dbReference>
<dbReference type="EMBL" id="CABIJS010000089">
    <property type="protein sequence ID" value="VUZ42477.1"/>
    <property type="molecule type" value="Genomic_DNA"/>
</dbReference>
<evidence type="ECO:0000256" key="10">
    <source>
        <dbReference type="ARBA" id="ARBA00022990"/>
    </source>
</evidence>
<evidence type="ECO:0000313" key="17">
    <source>
        <dbReference type="EMBL" id="VUZ42477.1"/>
    </source>
</evidence>
<comment type="subcellular location">
    <subcellularLocation>
        <location evidence="2">Mitochondrion inner membrane</location>
        <topology evidence="2">Peripheral membrane protein</topology>
        <orientation evidence="2">Matrix side</orientation>
    </subcellularLocation>
</comment>
<evidence type="ECO:0000313" key="20">
    <source>
        <dbReference type="WBParaSite" id="HDID_0000121401-mRNA-1"/>
    </source>
</evidence>
<evidence type="ECO:0000256" key="5">
    <source>
        <dbReference type="ARBA" id="ARBA00016383"/>
    </source>
</evidence>
<organism evidence="20">
    <name type="scientific">Hymenolepis diminuta</name>
    <name type="common">Rat tapeworm</name>
    <dbReference type="NCBI Taxonomy" id="6216"/>
    <lineage>
        <taxon>Eukaryota</taxon>
        <taxon>Metazoa</taxon>
        <taxon>Spiralia</taxon>
        <taxon>Lophotrochozoa</taxon>
        <taxon>Platyhelminthes</taxon>
        <taxon>Cestoda</taxon>
        <taxon>Eucestoda</taxon>
        <taxon>Cyclophyllidea</taxon>
        <taxon>Hymenolepididae</taxon>
        <taxon>Hymenolepis</taxon>
    </lineage>
</organism>
<evidence type="ECO:0000256" key="4">
    <source>
        <dbReference type="ARBA" id="ARBA00011533"/>
    </source>
</evidence>
<proteinExistence type="inferred from homology"/>
<evidence type="ECO:0000256" key="9">
    <source>
        <dbReference type="ARBA" id="ARBA00022982"/>
    </source>
</evidence>
<evidence type="ECO:0000256" key="1">
    <source>
        <dbReference type="ARBA" id="ARBA00003195"/>
    </source>
</evidence>
<dbReference type="AlphaFoldDB" id="A0A0R3SA62"/>
<evidence type="ECO:0000256" key="6">
    <source>
        <dbReference type="ARBA" id="ARBA00022448"/>
    </source>
</evidence>
<dbReference type="EMBL" id="UYSG01000209">
    <property type="protein sequence ID" value="VDL18676.1"/>
    <property type="molecule type" value="Genomic_DNA"/>
</dbReference>
<comment type="similarity">
    <text evidence="3">Belongs to the complex I NDUFA7 subunit family.</text>
</comment>
<keyword evidence="9" id="KW-0249">Electron transport</keyword>
<evidence type="ECO:0000256" key="14">
    <source>
        <dbReference type="ARBA" id="ARBA00033401"/>
    </source>
</evidence>
<keyword evidence="11" id="KW-0496">Mitochondrion</keyword>
<evidence type="ECO:0000256" key="13">
    <source>
        <dbReference type="ARBA" id="ARBA00030360"/>
    </source>
</evidence>
<comment type="function">
    <text evidence="1">Accessory subunit of the mitochondrial membrane respiratory chain NADH dehydrogenase (Complex I), that is believed not to be involved in catalysis. Complex I functions in the transfer of electrons from NADH to the respiratory chain. The immediate electron acceptor for the enzyme is believed to be ubiquinone.</text>
</comment>
<dbReference type="GO" id="GO:0005743">
    <property type="term" value="C:mitochondrial inner membrane"/>
    <property type="evidence" value="ECO:0007669"/>
    <property type="project" value="UniProtKB-SubCell"/>
</dbReference>
<comment type="subunit">
    <text evidence="4">Complex I is composed of 45 different subunits.</text>
</comment>
<dbReference type="InterPro" id="IPR009947">
    <property type="entry name" value="NDUA7"/>
</dbReference>
<gene>
    <name evidence="16" type="ORF">HDID_LOCUS1215</name>
    <name evidence="17" type="ORF">WMSIL1_LOCUS3082</name>
</gene>
<evidence type="ECO:0000256" key="12">
    <source>
        <dbReference type="ARBA" id="ARBA00023136"/>
    </source>
</evidence>
<dbReference type="Proteomes" id="UP000321570">
    <property type="component" value="Unassembled WGS sequence"/>
</dbReference>
<protein>
    <recommendedName>
        <fullName evidence="5">NADH dehydrogenase [ubiquinone] 1 alpha subcomplex subunit 7</fullName>
    </recommendedName>
    <alternativeName>
        <fullName evidence="14">Complex I-B14.5a</fullName>
    </alternativeName>
    <alternativeName>
        <fullName evidence="13">NADH-ubiquinone oxidoreductase subunit B14.5a</fullName>
    </alternativeName>
</protein>
<reference evidence="17 19" key="3">
    <citation type="submission" date="2019-07" db="EMBL/GenBank/DDBJ databases">
        <authorList>
            <person name="Jastrzebski P J."/>
            <person name="Paukszto L."/>
            <person name="Jastrzebski P J."/>
        </authorList>
    </citation>
    <scope>NUCLEOTIDE SEQUENCE [LARGE SCALE GENOMIC DNA]</scope>
    <source>
        <strain evidence="17 19">WMS-il1</strain>
    </source>
</reference>
<keyword evidence="19" id="KW-1185">Reference proteome</keyword>
<evidence type="ECO:0000256" key="2">
    <source>
        <dbReference type="ARBA" id="ARBA00004443"/>
    </source>
</evidence>
<name>A0A0R3SA62_HYMDI</name>
<keyword evidence="12" id="KW-0472">Membrane</keyword>
<evidence type="ECO:0000256" key="15">
    <source>
        <dbReference type="SAM" id="MobiDB-lite"/>
    </source>
</evidence>
<evidence type="ECO:0000313" key="18">
    <source>
        <dbReference type="Proteomes" id="UP000274504"/>
    </source>
</evidence>
<keyword evidence="6" id="KW-0813">Transport</keyword>
<keyword evidence="7" id="KW-0679">Respiratory chain</keyword>
<dbReference type="PANTHER" id="PTHR12485">
    <property type="entry name" value="NADH-UBIQUINONE OXIDOREDUCTASE SUBUNIT B"/>
    <property type="match status" value="1"/>
</dbReference>
<dbReference type="OrthoDB" id="10063829at2759"/>
<reference evidence="20" key="1">
    <citation type="submission" date="2017-02" db="UniProtKB">
        <authorList>
            <consortium name="WormBaseParasite"/>
        </authorList>
    </citation>
    <scope>IDENTIFICATION</scope>
</reference>
<evidence type="ECO:0000256" key="8">
    <source>
        <dbReference type="ARBA" id="ARBA00022792"/>
    </source>
</evidence>
<feature type="region of interest" description="Disordered" evidence="15">
    <location>
        <begin position="69"/>
        <end position="93"/>
    </location>
</feature>
<evidence type="ECO:0000256" key="7">
    <source>
        <dbReference type="ARBA" id="ARBA00022660"/>
    </source>
</evidence>
<dbReference type="Pfam" id="PF07347">
    <property type="entry name" value="CI-B14_5a"/>
    <property type="match status" value="1"/>
</dbReference>
<reference evidence="16 18" key="2">
    <citation type="submission" date="2018-11" db="EMBL/GenBank/DDBJ databases">
        <authorList>
            <consortium name="Pathogen Informatics"/>
        </authorList>
    </citation>
    <scope>NUCLEOTIDE SEQUENCE [LARGE SCALE GENOMIC DNA]</scope>
</reference>
<keyword evidence="10" id="KW-0007">Acetylation</keyword>
<dbReference type="STRING" id="6216.A0A0R3SA62"/>
<evidence type="ECO:0000313" key="16">
    <source>
        <dbReference type="EMBL" id="VDL18676.1"/>
    </source>
</evidence>
<accession>A0A0R3SA62</accession>